<keyword evidence="5" id="KW-1185">Reference proteome</keyword>
<proteinExistence type="inferred from homology"/>
<dbReference type="Pfam" id="PF13692">
    <property type="entry name" value="Glyco_trans_1_4"/>
    <property type="match status" value="1"/>
</dbReference>
<accession>A0ABR8UKH6</accession>
<keyword evidence="2" id="KW-0328">Glycosyltransferase</keyword>
<comment type="similarity">
    <text evidence="1">Belongs to the glycosyltransferase group 1 family. Glycosyltransferase 4 subfamily.</text>
</comment>
<comment type="caution">
    <text evidence="4">The sequence shown here is derived from an EMBL/GenBank/DDBJ whole genome shotgun (WGS) entry which is preliminary data.</text>
</comment>
<dbReference type="CDD" id="cd03801">
    <property type="entry name" value="GT4_PimA-like"/>
    <property type="match status" value="1"/>
</dbReference>
<organism evidence="4 5">
    <name type="scientific">Luteimonas colneyensis</name>
    <dbReference type="NCBI Taxonomy" id="2762230"/>
    <lineage>
        <taxon>Bacteria</taxon>
        <taxon>Pseudomonadati</taxon>
        <taxon>Pseudomonadota</taxon>
        <taxon>Gammaproteobacteria</taxon>
        <taxon>Lysobacterales</taxon>
        <taxon>Lysobacteraceae</taxon>
        <taxon>Luteimonas</taxon>
    </lineage>
</organism>
<dbReference type="EMBL" id="JACSQJ010000005">
    <property type="protein sequence ID" value="MBD7988320.1"/>
    <property type="molecule type" value="Genomic_DNA"/>
</dbReference>
<evidence type="ECO:0000256" key="1">
    <source>
        <dbReference type="ARBA" id="ARBA00009481"/>
    </source>
</evidence>
<reference evidence="4 5" key="1">
    <citation type="submission" date="2020-08" db="EMBL/GenBank/DDBJ databases">
        <title>A Genomic Blueprint of the Chicken Gut Microbiome.</title>
        <authorList>
            <person name="Gilroy R."/>
            <person name="Ravi A."/>
            <person name="Getino M."/>
            <person name="Pursley I."/>
            <person name="Horton D.L."/>
            <person name="Alikhan N.-F."/>
            <person name="Baker D."/>
            <person name="Gharbi K."/>
            <person name="Hall N."/>
            <person name="Watson M."/>
            <person name="Adriaenssens E.M."/>
            <person name="Foster-Nyarko E."/>
            <person name="Jarju S."/>
            <person name="Secka A."/>
            <person name="Antonio M."/>
            <person name="Oren A."/>
            <person name="Chaudhuri R."/>
            <person name="La Ragione R.M."/>
            <person name="Hildebrand F."/>
            <person name="Pallen M.J."/>
        </authorList>
    </citation>
    <scope>NUCLEOTIDE SEQUENCE [LARGE SCALE GENOMIC DNA]</scope>
    <source>
        <strain evidence="4 5">Sa2BVA3</strain>
    </source>
</reference>
<gene>
    <name evidence="4" type="ORF">H9645_09800</name>
</gene>
<evidence type="ECO:0000313" key="5">
    <source>
        <dbReference type="Proteomes" id="UP000647183"/>
    </source>
</evidence>
<dbReference type="Proteomes" id="UP000647183">
    <property type="component" value="Unassembled WGS sequence"/>
</dbReference>
<protein>
    <submittedName>
        <fullName evidence="4">Glycosyltransferase family 4 protein</fullName>
    </submittedName>
</protein>
<dbReference type="Gene3D" id="3.40.50.2000">
    <property type="entry name" value="Glycogen Phosphorylase B"/>
    <property type="match status" value="1"/>
</dbReference>
<dbReference type="PANTHER" id="PTHR12526">
    <property type="entry name" value="GLYCOSYLTRANSFERASE"/>
    <property type="match status" value="1"/>
</dbReference>
<sequence>MVDPASLRVLFLTRYPIAGASSRYRVHQYLAYLEEFGVQCEVQSFMDDALYALSFSPGRTGNKLVRTFVAVLRRLWVLRRHRRYDAIYMQRELLPFGPPWLERWLKRSGARLVFDYDDALFIAKPSRYNPLASLFRAPGKVRDLFQLVDLVVAGNNWLRDQAVAHGATAVTLEVAEDASRFSGPTTKAPGEQIVIGWLGSTSTVKYLRLIEPVLQDVARRYPHVRFELMGGGDFAMKGVPWTLLPWSLGGEVEALDRWDIGLMPLPEEDWAKGKSGGKARTYMAAGVVPVCTGIGYNLELIHHGATGLLCRTPDDWASALALLVDQPAERAAMAVAARRVVQERFAPRVIAGQMSTLLRTVVTDGRFGKGSA</sequence>
<keyword evidence="3" id="KW-0808">Transferase</keyword>
<dbReference type="PANTHER" id="PTHR12526:SF640">
    <property type="entry name" value="COLANIC ACID BIOSYNTHESIS GLYCOSYLTRANSFERASE WCAL-RELATED"/>
    <property type="match status" value="1"/>
</dbReference>
<name>A0ABR8UKH6_9GAMM</name>
<evidence type="ECO:0000313" key="4">
    <source>
        <dbReference type="EMBL" id="MBD7988320.1"/>
    </source>
</evidence>
<evidence type="ECO:0000256" key="3">
    <source>
        <dbReference type="ARBA" id="ARBA00022679"/>
    </source>
</evidence>
<evidence type="ECO:0000256" key="2">
    <source>
        <dbReference type="ARBA" id="ARBA00022676"/>
    </source>
</evidence>
<dbReference type="SUPFAM" id="SSF53756">
    <property type="entry name" value="UDP-Glycosyltransferase/glycogen phosphorylase"/>
    <property type="match status" value="1"/>
</dbReference>
<dbReference type="RefSeq" id="WP_191729523.1">
    <property type="nucleotide sequence ID" value="NZ_JACSQJ010000005.1"/>
</dbReference>